<dbReference type="GO" id="GO:0016832">
    <property type="term" value="F:aldehyde-lyase activity"/>
    <property type="evidence" value="ECO:0007669"/>
    <property type="project" value="InterPro"/>
</dbReference>
<gene>
    <name evidence="2" type="ORF">EMEDMD4_440012</name>
</gene>
<sequence length="90" mass="10226">MNMLYVHLNRVIKRDGLEMMYVIDPGHGGPSLVAHAFLEGTYSEVYPDISQDAEGMRKLFKQFSFPAVSRAMSRRKRRAAFTRAASSAMR</sequence>
<dbReference type="Pfam" id="PF09364">
    <property type="entry name" value="XFP_N"/>
    <property type="match status" value="1"/>
</dbReference>
<feature type="domain" description="Xylulose 5-phosphate/Fructose 6-phosphate phosphoketolase N-terminal" evidence="1">
    <location>
        <begin position="2"/>
        <end position="67"/>
    </location>
</feature>
<dbReference type="InterPro" id="IPR018970">
    <property type="entry name" value="Xul5P/Fru6P_PKetolase_N"/>
</dbReference>
<dbReference type="AlphaFoldDB" id="A0A508WYV5"/>
<organism evidence="2 3">
    <name type="scientific">Sinorhizobium medicae</name>
    <dbReference type="NCBI Taxonomy" id="110321"/>
    <lineage>
        <taxon>Bacteria</taxon>
        <taxon>Pseudomonadati</taxon>
        <taxon>Pseudomonadota</taxon>
        <taxon>Alphaproteobacteria</taxon>
        <taxon>Hyphomicrobiales</taxon>
        <taxon>Rhizobiaceae</taxon>
        <taxon>Sinorhizobium/Ensifer group</taxon>
        <taxon>Sinorhizobium</taxon>
    </lineage>
</organism>
<dbReference type="GO" id="GO:0005975">
    <property type="term" value="P:carbohydrate metabolic process"/>
    <property type="evidence" value="ECO:0007669"/>
    <property type="project" value="InterPro"/>
</dbReference>
<accession>A0A508WYV5</accession>
<dbReference type="PANTHER" id="PTHR31273">
    <property type="entry name" value="PHOSPHOKETOLASE-RELATED"/>
    <property type="match status" value="1"/>
</dbReference>
<dbReference type="PANTHER" id="PTHR31273:SF0">
    <property type="entry name" value="PHOSPHOKETOLASE-RELATED"/>
    <property type="match status" value="1"/>
</dbReference>
<dbReference type="EMBL" id="CABFNB010000111">
    <property type="protein sequence ID" value="VTZ62698.1"/>
    <property type="molecule type" value="Genomic_DNA"/>
</dbReference>
<dbReference type="InterPro" id="IPR005593">
    <property type="entry name" value="Xul5P/Fru6P_PKetolase"/>
</dbReference>
<dbReference type="SUPFAM" id="SSF52518">
    <property type="entry name" value="Thiamin diphosphate-binding fold (THDP-binding)"/>
    <property type="match status" value="1"/>
</dbReference>
<dbReference type="Proteomes" id="UP000507954">
    <property type="component" value="Unassembled WGS sequence"/>
</dbReference>
<evidence type="ECO:0000313" key="2">
    <source>
        <dbReference type="EMBL" id="VTZ62698.1"/>
    </source>
</evidence>
<reference evidence="2 3" key="1">
    <citation type="submission" date="2019-06" db="EMBL/GenBank/DDBJ databases">
        <authorList>
            <person name="Le Quere A."/>
            <person name="Colella S."/>
        </authorList>
    </citation>
    <scope>NUCLEOTIDE SEQUENCE [LARGE SCALE GENOMIC DNA]</scope>
    <source>
        <strain evidence="2">EmedicaeMD41</strain>
    </source>
</reference>
<dbReference type="Gene3D" id="3.40.50.970">
    <property type="match status" value="1"/>
</dbReference>
<protein>
    <recommendedName>
        <fullName evidence="1">Xylulose 5-phosphate/Fructose 6-phosphate phosphoketolase N-terminal domain-containing protein</fullName>
    </recommendedName>
</protein>
<proteinExistence type="predicted"/>
<evidence type="ECO:0000259" key="1">
    <source>
        <dbReference type="Pfam" id="PF09364"/>
    </source>
</evidence>
<name>A0A508WYV5_9HYPH</name>
<evidence type="ECO:0000313" key="3">
    <source>
        <dbReference type="Proteomes" id="UP000507954"/>
    </source>
</evidence>
<dbReference type="InterPro" id="IPR029061">
    <property type="entry name" value="THDP-binding"/>
</dbReference>